<protein>
    <recommendedName>
        <fullName evidence="3">N-terminal of MaoC-like dehydratase domain-containing protein</fullName>
    </recommendedName>
</protein>
<dbReference type="InterPro" id="IPR052741">
    <property type="entry name" value="Mitochondrial_HTD2"/>
</dbReference>
<dbReference type="SUPFAM" id="SSF54637">
    <property type="entry name" value="Thioesterase/thiol ester dehydrase-isomerase"/>
    <property type="match status" value="1"/>
</dbReference>
<dbReference type="Proteomes" id="UP000706039">
    <property type="component" value="Unassembled WGS sequence"/>
</dbReference>
<keyword evidence="2" id="KW-1185">Reference proteome</keyword>
<dbReference type="EMBL" id="JAINVV010000004">
    <property type="protein sequence ID" value="MBY8822446.1"/>
    <property type="molecule type" value="Genomic_DNA"/>
</dbReference>
<evidence type="ECO:0008006" key="3">
    <source>
        <dbReference type="Google" id="ProtNLM"/>
    </source>
</evidence>
<gene>
    <name evidence="1" type="ORF">K7G82_09095</name>
</gene>
<dbReference type="PANTHER" id="PTHR28152">
    <property type="entry name" value="HYDROXYACYL-THIOESTER DEHYDRATASE TYPE 2, MITOCHONDRIAL"/>
    <property type="match status" value="1"/>
</dbReference>
<comment type="caution">
    <text evidence="1">The sequence shown here is derived from an EMBL/GenBank/DDBJ whole genome shotgun (WGS) entry which is preliminary data.</text>
</comment>
<dbReference type="InterPro" id="IPR029069">
    <property type="entry name" value="HotDog_dom_sf"/>
</dbReference>
<organism evidence="1 2">
    <name type="scientific">Sphingomonas colocasiae</name>
    <dbReference type="NCBI Taxonomy" id="1848973"/>
    <lineage>
        <taxon>Bacteria</taxon>
        <taxon>Pseudomonadati</taxon>
        <taxon>Pseudomonadota</taxon>
        <taxon>Alphaproteobacteria</taxon>
        <taxon>Sphingomonadales</taxon>
        <taxon>Sphingomonadaceae</taxon>
        <taxon>Sphingomonas</taxon>
    </lineage>
</organism>
<reference evidence="1 2" key="1">
    <citation type="submission" date="2021-08" db="EMBL/GenBank/DDBJ databases">
        <authorList>
            <person name="Tuo L."/>
        </authorList>
    </citation>
    <scope>NUCLEOTIDE SEQUENCE [LARGE SCALE GENOMIC DNA]</scope>
    <source>
        <strain evidence="1 2">JCM 31229</strain>
    </source>
</reference>
<dbReference type="PANTHER" id="PTHR28152:SF1">
    <property type="entry name" value="HYDROXYACYL-THIOESTER DEHYDRATASE TYPE 2, MITOCHONDRIAL"/>
    <property type="match status" value="1"/>
</dbReference>
<name>A0ABS7PMB1_9SPHN</name>
<proteinExistence type="predicted"/>
<evidence type="ECO:0000313" key="2">
    <source>
        <dbReference type="Proteomes" id="UP000706039"/>
    </source>
</evidence>
<evidence type="ECO:0000313" key="1">
    <source>
        <dbReference type="EMBL" id="MBY8822446.1"/>
    </source>
</evidence>
<sequence length="275" mass="30244">MSLDSAQIEQWRGWIGRSERHVEYLHRECMRRYAAASGGELDVEARQPSLGHWAYFLPTVAADGVGVDGHPLRGGFLPPVTLPRRMFAAAEIRFERPLQLDVEAELVATIRDVKHRAGKSGELVLIELDRVLSQQGIVRLSERQTIVYRDAGAPTPAVEDAGLTAGAGDERWLPGAVDLFRYSAATFNGHRIHYDLPYATMEEGYPGLVVHGPLTATRLHAYAARRLGRAPARFAFRAVAPLFCEQPVLLRPGGIENEIVAVRCDGITAMIATAD</sequence>
<accession>A0ABS7PMB1</accession>
<dbReference type="RefSeq" id="WP_222989525.1">
    <property type="nucleotide sequence ID" value="NZ_JAINVV010000004.1"/>
</dbReference>
<dbReference type="Gene3D" id="3.10.129.10">
    <property type="entry name" value="Hotdog Thioesterase"/>
    <property type="match status" value="1"/>
</dbReference>